<gene>
    <name evidence="3" type="ORF">EHS24_009613</name>
</gene>
<dbReference type="Pfam" id="PF02492">
    <property type="entry name" value="cobW"/>
    <property type="match status" value="1"/>
</dbReference>
<reference evidence="3 4" key="1">
    <citation type="submission" date="2018-11" db="EMBL/GenBank/DDBJ databases">
        <title>Genome sequence of Apiotrichum porosum DSM 27194.</title>
        <authorList>
            <person name="Aliyu H."/>
            <person name="Gorte O."/>
            <person name="Ochsenreither K."/>
        </authorList>
    </citation>
    <scope>NUCLEOTIDE SEQUENCE [LARGE SCALE GENOMIC DNA]</scope>
    <source>
        <strain evidence="3 4">DSM 27194</strain>
    </source>
</reference>
<dbReference type="EMBL" id="RSCE01000009">
    <property type="protein sequence ID" value="RSH79943.1"/>
    <property type="molecule type" value="Genomic_DNA"/>
</dbReference>
<dbReference type="STRING" id="105984.A0A427XMA1"/>
<evidence type="ECO:0000313" key="4">
    <source>
        <dbReference type="Proteomes" id="UP000279236"/>
    </source>
</evidence>
<dbReference type="InterPro" id="IPR051316">
    <property type="entry name" value="Zinc-reg_GTPase_activator"/>
</dbReference>
<sequence>MAPQVPVTCVTGFLGAGKTSTILGLLGQLPKDYKVVLVKNEYGDVEVDSLLAQQSNITGVSEILNGCLCCTMVGLVENALIEIKDKYQPDRILIESSGSAFPATLALQIRELEPKGFKLDGVVTVIDCVNFRGYEDTSPTAKLQAQYTDLMLLSKYELVSERDMDLLLDRLFELNDGTPHVKVGPNAPLRPELVFGLDSKLFLKGSEEASSWEALGGQGAHMDEVETKSVWRGGRKPGKKHDHAEGEACASCPTETETAASGDVTPVTRDELEGELKKLSHASEIYRVKGIVRFPSRPATPATPGTPGSGSRTPHETHVLNWAFGRHELTRTPALDDSEDLAGVGLRLTVMGERGEVTRRAKKLAEGLEAEVAVLTLGASFLKMLTQIPTECMQLLNDHIPEHPEGALETSEVEINR</sequence>
<comment type="caution">
    <text evidence="3">The sequence shown here is derived from an EMBL/GenBank/DDBJ whole genome shotgun (WGS) entry which is preliminary data.</text>
</comment>
<feature type="region of interest" description="Disordered" evidence="1">
    <location>
        <begin position="296"/>
        <end position="315"/>
    </location>
</feature>
<dbReference type="Proteomes" id="UP000279236">
    <property type="component" value="Unassembled WGS sequence"/>
</dbReference>
<accession>A0A427XMA1</accession>
<evidence type="ECO:0000256" key="1">
    <source>
        <dbReference type="SAM" id="MobiDB-lite"/>
    </source>
</evidence>
<dbReference type="SUPFAM" id="SSF52540">
    <property type="entry name" value="P-loop containing nucleoside triphosphate hydrolases"/>
    <property type="match status" value="1"/>
</dbReference>
<dbReference type="GeneID" id="39594156"/>
<dbReference type="CDD" id="cd03112">
    <property type="entry name" value="CobW-like"/>
    <property type="match status" value="1"/>
</dbReference>
<evidence type="ECO:0000313" key="3">
    <source>
        <dbReference type="EMBL" id="RSH79943.1"/>
    </source>
</evidence>
<name>A0A427XMA1_9TREE</name>
<organism evidence="3 4">
    <name type="scientific">Apiotrichum porosum</name>
    <dbReference type="NCBI Taxonomy" id="105984"/>
    <lineage>
        <taxon>Eukaryota</taxon>
        <taxon>Fungi</taxon>
        <taxon>Dikarya</taxon>
        <taxon>Basidiomycota</taxon>
        <taxon>Agaricomycotina</taxon>
        <taxon>Tremellomycetes</taxon>
        <taxon>Trichosporonales</taxon>
        <taxon>Trichosporonaceae</taxon>
        <taxon>Apiotrichum</taxon>
    </lineage>
</organism>
<proteinExistence type="predicted"/>
<feature type="region of interest" description="Disordered" evidence="1">
    <location>
        <begin position="232"/>
        <end position="262"/>
    </location>
</feature>
<feature type="compositionally biased region" description="Low complexity" evidence="1">
    <location>
        <begin position="296"/>
        <end position="312"/>
    </location>
</feature>
<dbReference type="InterPro" id="IPR003495">
    <property type="entry name" value="CobW/HypB/UreG_nucleotide-bd"/>
</dbReference>
<dbReference type="OrthoDB" id="272672at2759"/>
<dbReference type="PANTHER" id="PTHR13748:SF62">
    <property type="entry name" value="COBW DOMAIN-CONTAINING PROTEIN"/>
    <property type="match status" value="1"/>
</dbReference>
<feature type="domain" description="CobW/HypB/UreG nucleotide-binding" evidence="2">
    <location>
        <begin position="6"/>
        <end position="179"/>
    </location>
</feature>
<dbReference type="InterPro" id="IPR027417">
    <property type="entry name" value="P-loop_NTPase"/>
</dbReference>
<dbReference type="PANTHER" id="PTHR13748">
    <property type="entry name" value="COBW-RELATED"/>
    <property type="match status" value="1"/>
</dbReference>
<dbReference type="RefSeq" id="XP_028475052.1">
    <property type="nucleotide sequence ID" value="XM_028624884.1"/>
</dbReference>
<dbReference type="AlphaFoldDB" id="A0A427XMA1"/>
<protein>
    <recommendedName>
        <fullName evidence="2">CobW/HypB/UreG nucleotide-binding domain-containing protein</fullName>
    </recommendedName>
</protein>
<evidence type="ECO:0000259" key="2">
    <source>
        <dbReference type="Pfam" id="PF02492"/>
    </source>
</evidence>
<dbReference type="Gene3D" id="3.40.50.300">
    <property type="entry name" value="P-loop containing nucleotide triphosphate hydrolases"/>
    <property type="match status" value="1"/>
</dbReference>
<dbReference type="GO" id="GO:0005737">
    <property type="term" value="C:cytoplasm"/>
    <property type="evidence" value="ECO:0007669"/>
    <property type="project" value="TreeGrafter"/>
</dbReference>
<keyword evidence="4" id="KW-1185">Reference proteome</keyword>